<evidence type="ECO:0000256" key="2">
    <source>
        <dbReference type="ARBA" id="ARBA00022729"/>
    </source>
</evidence>
<dbReference type="Pfam" id="PF13505">
    <property type="entry name" value="OMP_b-brl"/>
    <property type="match status" value="1"/>
</dbReference>
<evidence type="ECO:0000256" key="4">
    <source>
        <dbReference type="ARBA" id="ARBA00023237"/>
    </source>
</evidence>
<evidence type="ECO:0000256" key="5">
    <source>
        <dbReference type="ARBA" id="ARBA00038306"/>
    </source>
</evidence>
<feature type="signal peptide" evidence="6">
    <location>
        <begin position="1"/>
        <end position="20"/>
    </location>
</feature>
<keyword evidence="9" id="KW-1185">Reference proteome</keyword>
<sequence>MRNITLSAVAVVLMGGSALAADLPVKAPVAYVAEVPVFTWQGFYLGANAGYGWGSSDFDNGFDLGGQDGGIVGGQIGYNWQWDRVVFGVEADLQYSDLSTGYDFVGGGSINTSMDYFGTVRARLGYAFDMFLPYITGGLAYGKNEVDFNYLTGAASESNTHVGYTVGAGAEYAFTPNWSAKVEYLWSDLGSEEYLGRNVDVSFSTVRAGINYRF</sequence>
<dbReference type="EMBL" id="JAHCQH010000017">
    <property type="protein sequence ID" value="MBS9478132.1"/>
    <property type="molecule type" value="Genomic_DNA"/>
</dbReference>
<evidence type="ECO:0000313" key="8">
    <source>
        <dbReference type="EMBL" id="MBS9478132.1"/>
    </source>
</evidence>
<evidence type="ECO:0000259" key="7">
    <source>
        <dbReference type="Pfam" id="PF13505"/>
    </source>
</evidence>
<dbReference type="InterPro" id="IPR027385">
    <property type="entry name" value="Beta-barrel_OMP"/>
</dbReference>
<name>A0ABS5R9D3_9HYPH</name>
<protein>
    <submittedName>
        <fullName evidence="8">Porin family protein</fullName>
    </submittedName>
</protein>
<keyword evidence="2 6" id="KW-0732">Signal</keyword>
<dbReference type="Gene3D" id="2.40.160.20">
    <property type="match status" value="1"/>
</dbReference>
<dbReference type="Proteomes" id="UP001166585">
    <property type="component" value="Unassembled WGS sequence"/>
</dbReference>
<evidence type="ECO:0000256" key="1">
    <source>
        <dbReference type="ARBA" id="ARBA00004442"/>
    </source>
</evidence>
<dbReference type="InterPro" id="IPR011250">
    <property type="entry name" value="OMP/PagP_B-barrel"/>
</dbReference>
<dbReference type="InterPro" id="IPR051692">
    <property type="entry name" value="OMP-like"/>
</dbReference>
<dbReference type="PANTHER" id="PTHR34001:SF3">
    <property type="entry name" value="BLL7405 PROTEIN"/>
    <property type="match status" value="1"/>
</dbReference>
<accession>A0ABS5R9D3</accession>
<gene>
    <name evidence="8" type="ORF">KIP89_13540</name>
</gene>
<evidence type="ECO:0000256" key="3">
    <source>
        <dbReference type="ARBA" id="ARBA00023136"/>
    </source>
</evidence>
<reference evidence="8" key="1">
    <citation type="submission" date="2021-05" db="EMBL/GenBank/DDBJ databases">
        <authorList>
            <person name="Sun Q."/>
            <person name="Inoue M."/>
        </authorList>
    </citation>
    <scope>NUCLEOTIDE SEQUENCE</scope>
    <source>
        <strain evidence="8">VKM B-3255</strain>
    </source>
</reference>
<keyword evidence="3" id="KW-0472">Membrane</keyword>
<evidence type="ECO:0000313" key="9">
    <source>
        <dbReference type="Proteomes" id="UP001166585"/>
    </source>
</evidence>
<proteinExistence type="inferred from homology"/>
<feature type="domain" description="Outer membrane protein beta-barrel" evidence="7">
    <location>
        <begin position="39"/>
        <end position="214"/>
    </location>
</feature>
<evidence type="ECO:0000256" key="6">
    <source>
        <dbReference type="SAM" id="SignalP"/>
    </source>
</evidence>
<dbReference type="RefSeq" id="WP_213755944.1">
    <property type="nucleotide sequence ID" value="NZ_JAHCQH010000017.1"/>
</dbReference>
<comment type="caution">
    <text evidence="8">The sequence shown here is derived from an EMBL/GenBank/DDBJ whole genome shotgun (WGS) entry which is preliminary data.</text>
</comment>
<comment type="similarity">
    <text evidence="5">Belongs to the Omp25/RopB family.</text>
</comment>
<comment type="subcellular location">
    <subcellularLocation>
        <location evidence="1">Cell outer membrane</location>
    </subcellularLocation>
</comment>
<organism evidence="8 9">
    <name type="scientific">Ancylobacter radicis</name>
    <dbReference type="NCBI Taxonomy" id="2836179"/>
    <lineage>
        <taxon>Bacteria</taxon>
        <taxon>Pseudomonadati</taxon>
        <taxon>Pseudomonadota</taxon>
        <taxon>Alphaproteobacteria</taxon>
        <taxon>Hyphomicrobiales</taxon>
        <taxon>Xanthobacteraceae</taxon>
        <taxon>Ancylobacter</taxon>
    </lineage>
</organism>
<dbReference type="SUPFAM" id="SSF56925">
    <property type="entry name" value="OMPA-like"/>
    <property type="match status" value="1"/>
</dbReference>
<keyword evidence="4" id="KW-0998">Cell outer membrane</keyword>
<feature type="chain" id="PRO_5047369230" evidence="6">
    <location>
        <begin position="21"/>
        <end position="214"/>
    </location>
</feature>
<dbReference type="PANTHER" id="PTHR34001">
    <property type="entry name" value="BLL7405 PROTEIN"/>
    <property type="match status" value="1"/>
</dbReference>